<proteinExistence type="predicted"/>
<reference evidence="3" key="1">
    <citation type="journal article" date="2023" name="Commun. Biol.">
        <title>Genome analysis of Parmales, the sister group of diatoms, reveals the evolutionary specialization of diatoms from phago-mixotrophs to photoautotrophs.</title>
        <authorList>
            <person name="Ban H."/>
            <person name="Sato S."/>
            <person name="Yoshikawa S."/>
            <person name="Yamada K."/>
            <person name="Nakamura Y."/>
            <person name="Ichinomiya M."/>
            <person name="Sato N."/>
            <person name="Blanc-Mathieu R."/>
            <person name="Endo H."/>
            <person name="Kuwata A."/>
            <person name="Ogata H."/>
        </authorList>
    </citation>
    <scope>NUCLEOTIDE SEQUENCE [LARGE SCALE GENOMIC DNA]</scope>
    <source>
        <strain evidence="3">NIES 3700</strain>
    </source>
</reference>
<gene>
    <name evidence="2" type="ORF">TrLO_g3609</name>
</gene>
<dbReference type="AlphaFoldDB" id="A0A9W7B4I7"/>
<evidence type="ECO:0000313" key="3">
    <source>
        <dbReference type="Proteomes" id="UP001165122"/>
    </source>
</evidence>
<dbReference type="Proteomes" id="UP001165122">
    <property type="component" value="Unassembled WGS sequence"/>
</dbReference>
<dbReference type="EMBL" id="BRXW01000917">
    <property type="protein sequence ID" value="GMH79435.1"/>
    <property type="molecule type" value="Genomic_DNA"/>
</dbReference>
<accession>A0A9W7B4I7</accession>
<organism evidence="2 3">
    <name type="scientific">Triparma laevis f. longispina</name>
    <dbReference type="NCBI Taxonomy" id="1714387"/>
    <lineage>
        <taxon>Eukaryota</taxon>
        <taxon>Sar</taxon>
        <taxon>Stramenopiles</taxon>
        <taxon>Ochrophyta</taxon>
        <taxon>Bolidophyceae</taxon>
        <taxon>Parmales</taxon>
        <taxon>Triparmaceae</taxon>
        <taxon>Triparma</taxon>
    </lineage>
</organism>
<feature type="compositionally biased region" description="Basic residues" evidence="1">
    <location>
        <begin position="100"/>
        <end position="117"/>
    </location>
</feature>
<protein>
    <submittedName>
        <fullName evidence="2">Uncharacterized protein</fullName>
    </submittedName>
</protein>
<feature type="compositionally biased region" description="Polar residues" evidence="1">
    <location>
        <begin position="148"/>
        <end position="159"/>
    </location>
</feature>
<evidence type="ECO:0000313" key="2">
    <source>
        <dbReference type="EMBL" id="GMH79435.1"/>
    </source>
</evidence>
<feature type="region of interest" description="Disordered" evidence="1">
    <location>
        <begin position="43"/>
        <end position="159"/>
    </location>
</feature>
<keyword evidence="3" id="KW-1185">Reference proteome</keyword>
<evidence type="ECO:0000256" key="1">
    <source>
        <dbReference type="SAM" id="MobiDB-lite"/>
    </source>
</evidence>
<dbReference type="OrthoDB" id="10614508at2759"/>
<name>A0A9W7B4I7_9STRA</name>
<sequence length="246" mass="27143">MGRLPAQSRQTCPICSTSLGFITCENLEKHVAHCISQAEKKIISKSSSKQRPNPKPNPKPNSNNTKKKRRENGISNGAASNGGGGNSSSSNGKVGVEKKKTPKRKKEPPPKTKKIHLKNLTQGNVDYKPKLTSRRPPQATDTGKAANTEATTPTSSSTHISCPICSRTFSLYSTPMSTINNHVSKCGAIARKKVEKKMEVKKPKEKIKEMDWTKILEVRVEWEEVRDVWVGSEEVVRRGLEDDGIL</sequence>
<comment type="caution">
    <text evidence="2">The sequence shown here is derived from an EMBL/GenBank/DDBJ whole genome shotgun (WGS) entry which is preliminary data.</text>
</comment>